<dbReference type="InterPro" id="IPR036396">
    <property type="entry name" value="Cyt_P450_sf"/>
</dbReference>
<evidence type="ECO:0000256" key="1">
    <source>
        <dbReference type="ARBA" id="ARBA00010617"/>
    </source>
</evidence>
<dbReference type="InterPro" id="IPR001128">
    <property type="entry name" value="Cyt_P450"/>
</dbReference>
<evidence type="ECO:0000256" key="3">
    <source>
        <dbReference type="ARBA" id="ARBA00023004"/>
    </source>
</evidence>
<evidence type="ECO:0000313" key="6">
    <source>
        <dbReference type="Proteomes" id="UP001396334"/>
    </source>
</evidence>
<keyword evidence="3" id="KW-0408">Iron</keyword>
<evidence type="ECO:0000256" key="4">
    <source>
        <dbReference type="SAM" id="Phobius"/>
    </source>
</evidence>
<feature type="transmembrane region" description="Helical" evidence="4">
    <location>
        <begin position="6"/>
        <end position="23"/>
    </location>
</feature>
<keyword evidence="6" id="KW-1185">Reference proteome</keyword>
<comment type="caution">
    <text evidence="5">The sequence shown here is derived from an EMBL/GenBank/DDBJ whole genome shotgun (WGS) entry which is preliminary data.</text>
</comment>
<dbReference type="Proteomes" id="UP001396334">
    <property type="component" value="Unassembled WGS sequence"/>
</dbReference>
<dbReference type="EMBL" id="JBBPBN010000013">
    <property type="protein sequence ID" value="KAK9025656.1"/>
    <property type="molecule type" value="Genomic_DNA"/>
</dbReference>
<dbReference type="InterPro" id="IPR002401">
    <property type="entry name" value="Cyt_P450_E_grp-I"/>
</dbReference>
<dbReference type="PRINTS" id="PR00463">
    <property type="entry name" value="EP450I"/>
</dbReference>
<comment type="similarity">
    <text evidence="1">Belongs to the cytochrome P450 family.</text>
</comment>
<dbReference type="SUPFAM" id="SSF48264">
    <property type="entry name" value="Cytochrome P450"/>
    <property type="match status" value="1"/>
</dbReference>
<evidence type="ECO:0000256" key="2">
    <source>
        <dbReference type="ARBA" id="ARBA00022723"/>
    </source>
</evidence>
<sequence>MEIWYVWVFVISFIGVSVGNWIYRWRNPKCKGTLPPGSMGLPLIGETLSFLVTSKSIDIHPFLNERLKRYGPLFKTSIAGQPVVVSSDADFNYYVLQQDGKLVDFYLMDSFSQLVHNDNMNNLGGFFHKYLRRSILSHFGHEPLKRKLLSEFEVVINHELHEWTNLPEVDVKRHTVPMLFDLTSQIVMGYKPEKNVAEELNNMLLGIMRFPLYFPGTAFYKCIQKQRKGIRMASRVLEERMKARSCNNYAEGCNKQGDLLDQIVGDIGKEEFLTKEFVPYLLFGLIVATVETISPTITLATMFLLENPSALQQLTEEHEEILKKREDGSSGLAWEEYKSMTFTHYVINETLRMENILPGMLRKVIADIHVRGNSQ</sequence>
<proteinExistence type="inferred from homology"/>
<dbReference type="PANTHER" id="PTHR24286:SF90">
    <property type="entry name" value="CYTOCHROME P450"/>
    <property type="match status" value="1"/>
</dbReference>
<accession>A0ABR2SKW6</accession>
<evidence type="ECO:0008006" key="7">
    <source>
        <dbReference type="Google" id="ProtNLM"/>
    </source>
</evidence>
<keyword evidence="2" id="KW-0479">Metal-binding</keyword>
<keyword evidence="4" id="KW-1133">Transmembrane helix</keyword>
<evidence type="ECO:0000313" key="5">
    <source>
        <dbReference type="EMBL" id="KAK9025656.1"/>
    </source>
</evidence>
<reference evidence="5 6" key="1">
    <citation type="journal article" date="2024" name="G3 (Bethesda)">
        <title>Genome assembly of Hibiscus sabdariffa L. provides insights into metabolisms of medicinal natural products.</title>
        <authorList>
            <person name="Kim T."/>
        </authorList>
    </citation>
    <scope>NUCLEOTIDE SEQUENCE [LARGE SCALE GENOMIC DNA]</scope>
    <source>
        <strain evidence="5">TK-2024</strain>
        <tissue evidence="5">Old leaves</tissue>
    </source>
</reference>
<organism evidence="5 6">
    <name type="scientific">Hibiscus sabdariffa</name>
    <name type="common">roselle</name>
    <dbReference type="NCBI Taxonomy" id="183260"/>
    <lineage>
        <taxon>Eukaryota</taxon>
        <taxon>Viridiplantae</taxon>
        <taxon>Streptophyta</taxon>
        <taxon>Embryophyta</taxon>
        <taxon>Tracheophyta</taxon>
        <taxon>Spermatophyta</taxon>
        <taxon>Magnoliopsida</taxon>
        <taxon>eudicotyledons</taxon>
        <taxon>Gunneridae</taxon>
        <taxon>Pentapetalae</taxon>
        <taxon>rosids</taxon>
        <taxon>malvids</taxon>
        <taxon>Malvales</taxon>
        <taxon>Malvaceae</taxon>
        <taxon>Malvoideae</taxon>
        <taxon>Hibiscus</taxon>
    </lineage>
</organism>
<name>A0ABR2SKW6_9ROSI</name>
<keyword evidence="4" id="KW-0812">Transmembrane</keyword>
<gene>
    <name evidence="5" type="ORF">V6N11_038515</name>
</gene>
<feature type="transmembrane region" description="Helical" evidence="4">
    <location>
        <begin position="277"/>
        <end position="305"/>
    </location>
</feature>
<dbReference type="Gene3D" id="1.10.630.10">
    <property type="entry name" value="Cytochrome P450"/>
    <property type="match status" value="1"/>
</dbReference>
<dbReference type="Pfam" id="PF00067">
    <property type="entry name" value="p450"/>
    <property type="match status" value="1"/>
</dbReference>
<protein>
    <recommendedName>
        <fullName evidence="7">Cytochrome P450</fullName>
    </recommendedName>
</protein>
<dbReference type="PANTHER" id="PTHR24286">
    <property type="entry name" value="CYTOCHROME P450 26"/>
    <property type="match status" value="1"/>
</dbReference>
<keyword evidence="4" id="KW-0472">Membrane</keyword>